<proteinExistence type="predicted"/>
<dbReference type="Proteomes" id="UP000189701">
    <property type="component" value="Unplaced"/>
</dbReference>
<reference evidence="2" key="2">
    <citation type="submission" date="2025-08" db="UniProtKB">
        <authorList>
            <consortium name="RefSeq"/>
        </authorList>
    </citation>
    <scope>IDENTIFICATION</scope>
    <source>
        <tissue evidence="2">Leaf</tissue>
    </source>
</reference>
<dbReference type="AlphaFoldDB" id="A0A1U7VXP8"/>
<sequence>MVGYPAGFAGGAIRAALECPRPLPQASALPRQANPKLLVCFHFTLPNNSSIFIT</sequence>
<keyword evidence="1" id="KW-1185">Reference proteome</keyword>
<evidence type="ECO:0000313" key="1">
    <source>
        <dbReference type="Proteomes" id="UP000189701"/>
    </source>
</evidence>
<gene>
    <name evidence="2" type="primary">LOC104222920</name>
</gene>
<protein>
    <submittedName>
        <fullName evidence="2">Uncharacterized protein LOC104222920</fullName>
    </submittedName>
</protein>
<name>A0A1U7VXP8_NICSY</name>
<reference evidence="1" key="1">
    <citation type="journal article" date="2013" name="Genome Biol.">
        <title>Reference genomes and transcriptomes of Nicotiana sylvestris and Nicotiana tomentosiformis.</title>
        <authorList>
            <person name="Sierro N."/>
            <person name="Battey J.N."/>
            <person name="Ouadi S."/>
            <person name="Bovet L."/>
            <person name="Goepfert S."/>
            <person name="Bakaher N."/>
            <person name="Peitsch M.C."/>
            <person name="Ivanov N.V."/>
        </authorList>
    </citation>
    <scope>NUCLEOTIDE SEQUENCE [LARGE SCALE GENOMIC DNA]</scope>
</reference>
<organism evidence="1 2">
    <name type="scientific">Nicotiana sylvestris</name>
    <name type="common">Wood tobacco</name>
    <name type="synonym">South American tobacco</name>
    <dbReference type="NCBI Taxonomy" id="4096"/>
    <lineage>
        <taxon>Eukaryota</taxon>
        <taxon>Viridiplantae</taxon>
        <taxon>Streptophyta</taxon>
        <taxon>Embryophyta</taxon>
        <taxon>Tracheophyta</taxon>
        <taxon>Spermatophyta</taxon>
        <taxon>Magnoliopsida</taxon>
        <taxon>eudicotyledons</taxon>
        <taxon>Gunneridae</taxon>
        <taxon>Pentapetalae</taxon>
        <taxon>asterids</taxon>
        <taxon>lamiids</taxon>
        <taxon>Solanales</taxon>
        <taxon>Solanaceae</taxon>
        <taxon>Nicotianoideae</taxon>
        <taxon>Nicotianeae</taxon>
        <taxon>Nicotiana</taxon>
    </lineage>
</organism>
<evidence type="ECO:0000313" key="2">
    <source>
        <dbReference type="RefSeq" id="XP_009772552.1"/>
    </source>
</evidence>
<accession>A0A1U7VXP8</accession>
<dbReference type="RefSeq" id="XP_009772552.1">
    <property type="nucleotide sequence ID" value="XM_009774250.1"/>
</dbReference>